<dbReference type="OrthoDB" id="3247214at2759"/>
<protein>
    <submittedName>
        <fullName evidence="2">Uncharacterized protein</fullName>
    </submittedName>
</protein>
<feature type="transmembrane region" description="Helical" evidence="1">
    <location>
        <begin position="39"/>
        <end position="60"/>
    </location>
</feature>
<evidence type="ECO:0000313" key="3">
    <source>
        <dbReference type="Proteomes" id="UP001049176"/>
    </source>
</evidence>
<dbReference type="KEGG" id="more:E1B28_006948"/>
<organism evidence="2 3">
    <name type="scientific">Marasmius oreades</name>
    <name type="common">fairy-ring Marasmius</name>
    <dbReference type="NCBI Taxonomy" id="181124"/>
    <lineage>
        <taxon>Eukaryota</taxon>
        <taxon>Fungi</taxon>
        <taxon>Dikarya</taxon>
        <taxon>Basidiomycota</taxon>
        <taxon>Agaricomycotina</taxon>
        <taxon>Agaricomycetes</taxon>
        <taxon>Agaricomycetidae</taxon>
        <taxon>Agaricales</taxon>
        <taxon>Marasmiineae</taxon>
        <taxon>Marasmiaceae</taxon>
        <taxon>Marasmius</taxon>
    </lineage>
</organism>
<dbReference type="EMBL" id="CM032184">
    <property type="protein sequence ID" value="KAG7093265.1"/>
    <property type="molecule type" value="Genomic_DNA"/>
</dbReference>
<accession>A0A9P7S1C4</accession>
<gene>
    <name evidence="2" type="ORF">E1B28_006948</name>
</gene>
<evidence type="ECO:0000256" key="1">
    <source>
        <dbReference type="SAM" id="Phobius"/>
    </source>
</evidence>
<dbReference type="RefSeq" id="XP_043009735.1">
    <property type="nucleotide sequence ID" value="XM_043151655.1"/>
</dbReference>
<name>A0A9P7S1C4_9AGAR</name>
<keyword evidence="1" id="KW-1133">Transmembrane helix</keyword>
<dbReference type="AlphaFoldDB" id="A0A9P7S1C4"/>
<dbReference type="GeneID" id="66076024"/>
<comment type="caution">
    <text evidence="2">The sequence shown here is derived from an EMBL/GenBank/DDBJ whole genome shotgun (WGS) entry which is preliminary data.</text>
</comment>
<evidence type="ECO:0000313" key="2">
    <source>
        <dbReference type="EMBL" id="KAG7093265.1"/>
    </source>
</evidence>
<proteinExistence type="predicted"/>
<keyword evidence="1" id="KW-0472">Membrane</keyword>
<dbReference type="Proteomes" id="UP001049176">
    <property type="component" value="Chromosome 4"/>
</dbReference>
<reference evidence="2" key="1">
    <citation type="journal article" date="2021" name="Genome Biol. Evol.">
        <title>The assembled and annotated genome of the fairy-ring fungus Marasmius oreades.</title>
        <authorList>
            <person name="Hiltunen M."/>
            <person name="Ament-Velasquez S.L."/>
            <person name="Johannesson H."/>
        </authorList>
    </citation>
    <scope>NUCLEOTIDE SEQUENCE</scope>
    <source>
        <strain evidence="2">03SP1</strain>
    </source>
</reference>
<keyword evidence="1" id="KW-0812">Transmembrane</keyword>
<sequence length="108" mass="11847">MFPAPMQPALLLLQHIVPFVGYTGTLVTWSCSAIKSYDVGYGVILSATWILPVALIPGTWQAYDFPGSTNPPGNWRDAISILDSQYTCHVTIDWYSYPTSAGTGRPNH</sequence>
<feature type="transmembrane region" description="Helical" evidence="1">
    <location>
        <begin position="12"/>
        <end position="32"/>
    </location>
</feature>
<keyword evidence="3" id="KW-1185">Reference proteome</keyword>